<keyword evidence="2" id="KW-0732">Signal</keyword>
<accession>A0ABZ2LGX7</accession>
<evidence type="ECO:0000256" key="2">
    <source>
        <dbReference type="SAM" id="SignalP"/>
    </source>
</evidence>
<gene>
    <name evidence="3" type="ORF">LVJ94_16460</name>
</gene>
<keyword evidence="4" id="KW-1185">Reference proteome</keyword>
<reference evidence="3" key="1">
    <citation type="submission" date="2021-12" db="EMBL/GenBank/DDBJ databases">
        <title>Discovery of the Pendulisporaceae a myxobacterial family with distinct sporulation behavior and unique specialized metabolism.</title>
        <authorList>
            <person name="Garcia R."/>
            <person name="Popoff A."/>
            <person name="Bader C.D."/>
            <person name="Loehr J."/>
            <person name="Walesch S."/>
            <person name="Walt C."/>
            <person name="Boldt J."/>
            <person name="Bunk B."/>
            <person name="Haeckl F.J.F.P.J."/>
            <person name="Gunesch A.P."/>
            <person name="Birkelbach J."/>
            <person name="Nuebel U."/>
            <person name="Pietschmann T."/>
            <person name="Bach T."/>
            <person name="Mueller R."/>
        </authorList>
    </citation>
    <scope>NUCLEOTIDE SEQUENCE</scope>
    <source>
        <strain evidence="3">MSr11367</strain>
    </source>
</reference>
<proteinExistence type="predicted"/>
<feature type="chain" id="PRO_5045152597" description="Lipoprotein" evidence="2">
    <location>
        <begin position="24"/>
        <end position="456"/>
    </location>
</feature>
<evidence type="ECO:0000256" key="1">
    <source>
        <dbReference type="SAM" id="MobiDB-lite"/>
    </source>
</evidence>
<evidence type="ECO:0008006" key="5">
    <source>
        <dbReference type="Google" id="ProtNLM"/>
    </source>
</evidence>
<feature type="region of interest" description="Disordered" evidence="1">
    <location>
        <begin position="38"/>
        <end position="71"/>
    </location>
</feature>
<feature type="signal peptide" evidence="2">
    <location>
        <begin position="1"/>
        <end position="23"/>
    </location>
</feature>
<dbReference type="RefSeq" id="WP_394838494.1">
    <property type="nucleotide sequence ID" value="NZ_CP089929.1"/>
</dbReference>
<organism evidence="3 4">
    <name type="scientific">Pendulispora rubella</name>
    <dbReference type="NCBI Taxonomy" id="2741070"/>
    <lineage>
        <taxon>Bacteria</taxon>
        <taxon>Pseudomonadati</taxon>
        <taxon>Myxococcota</taxon>
        <taxon>Myxococcia</taxon>
        <taxon>Myxococcales</taxon>
        <taxon>Sorangiineae</taxon>
        <taxon>Pendulisporaceae</taxon>
        <taxon>Pendulispora</taxon>
    </lineage>
</organism>
<evidence type="ECO:0000313" key="3">
    <source>
        <dbReference type="EMBL" id="WXB08819.1"/>
    </source>
</evidence>
<sequence length="456" mass="47644">MSRTRRCVAGLSFAIGAWAGVFACGSDDIIYAPGRDSGADAGRDATLPPDDAGDAGTDAGDAQTSQDAGDAGQPTAWLLFSFGSSASTGALVAYNLGSRAVDGTPLTYSGFGTTYIDRSPSGAVLWNLEQQIDVVRKLDPSAPWQGGPSWNVRLDDRPDGGDDYADPVAVVSGPAGKAYVPRFNRNAIAVIDPGAQGDASAPIKTIDLSRFVEGIDTDRRVDMAGAVYLPERKRLYVLLGNIDLNKLDPQFQLLCTAAKPRLVAIDVETDTVVSPEGDAGADAGDAGTGAFTVEGFNPVFNGLVYDAPRDRFLVLSGGCNEPSSDAGPGPVRRRQIDAIDPNTGRSETVLDLATKAYPASRAQTDATHWALGFGSEAFLWDVTTRTLGPAIANAPLSFVFDGRQSLVGTTRATLPDGGSESLVISTPINGGDPTPLGPIPFTAPRQYISGLDSWSR</sequence>
<dbReference type="PROSITE" id="PS51257">
    <property type="entry name" value="PROKAR_LIPOPROTEIN"/>
    <property type="match status" value="1"/>
</dbReference>
<dbReference type="Proteomes" id="UP001374803">
    <property type="component" value="Chromosome"/>
</dbReference>
<name>A0ABZ2LGX7_9BACT</name>
<evidence type="ECO:0000313" key="4">
    <source>
        <dbReference type="Proteomes" id="UP001374803"/>
    </source>
</evidence>
<protein>
    <recommendedName>
        <fullName evidence="5">Lipoprotein</fullName>
    </recommendedName>
</protein>
<dbReference type="EMBL" id="CP089983">
    <property type="protein sequence ID" value="WXB08819.1"/>
    <property type="molecule type" value="Genomic_DNA"/>
</dbReference>